<feature type="compositionally biased region" description="Basic and acidic residues" evidence="8">
    <location>
        <begin position="127"/>
        <end position="138"/>
    </location>
</feature>
<keyword evidence="2" id="KW-0863">Zinc-finger</keyword>
<keyword evidence="3" id="KW-0862">Zinc</keyword>
<feature type="compositionally biased region" description="Polar residues" evidence="8">
    <location>
        <begin position="575"/>
        <end position="589"/>
    </location>
</feature>
<evidence type="ECO:0000256" key="4">
    <source>
        <dbReference type="ARBA" id="ARBA00023015"/>
    </source>
</evidence>
<dbReference type="PANTHER" id="PTHR31089:SF1">
    <property type="entry name" value="CYCLIC DOF FACTOR 3"/>
    <property type="match status" value="1"/>
</dbReference>
<keyword evidence="7" id="KW-0539">Nucleus</keyword>
<feature type="compositionally biased region" description="Polar residues" evidence="8">
    <location>
        <begin position="329"/>
        <end position="343"/>
    </location>
</feature>
<feature type="region of interest" description="Disordered" evidence="8">
    <location>
        <begin position="485"/>
        <end position="532"/>
    </location>
</feature>
<evidence type="ECO:0000256" key="1">
    <source>
        <dbReference type="ARBA" id="ARBA00022723"/>
    </source>
</evidence>
<dbReference type="InterPro" id="IPR003851">
    <property type="entry name" value="Znf_Dof"/>
</dbReference>
<dbReference type="PANTHER" id="PTHR31089">
    <property type="entry name" value="CYCLIC DOF FACTOR 2"/>
    <property type="match status" value="1"/>
</dbReference>
<evidence type="ECO:0000256" key="6">
    <source>
        <dbReference type="ARBA" id="ARBA00023163"/>
    </source>
</evidence>
<feature type="region of interest" description="Disordered" evidence="8">
    <location>
        <begin position="569"/>
        <end position="589"/>
    </location>
</feature>
<feature type="region of interest" description="Disordered" evidence="8">
    <location>
        <begin position="27"/>
        <end position="160"/>
    </location>
</feature>
<accession>A0ABP1BZX9</accession>
<name>A0ABP1BZX9_9BRYO</name>
<feature type="compositionally biased region" description="Basic and acidic residues" evidence="8">
    <location>
        <begin position="97"/>
        <end position="108"/>
    </location>
</feature>
<keyword evidence="5" id="KW-0238">DNA-binding</keyword>
<evidence type="ECO:0000259" key="9">
    <source>
        <dbReference type="PROSITE" id="PS50884"/>
    </source>
</evidence>
<evidence type="ECO:0000313" key="11">
    <source>
        <dbReference type="Proteomes" id="UP001497522"/>
    </source>
</evidence>
<evidence type="ECO:0000256" key="3">
    <source>
        <dbReference type="ARBA" id="ARBA00022833"/>
    </source>
</evidence>
<reference evidence="10" key="1">
    <citation type="submission" date="2024-03" db="EMBL/GenBank/DDBJ databases">
        <authorList>
            <consortium name="ELIXIR-Norway"/>
            <consortium name="Elixir Norway"/>
        </authorList>
    </citation>
    <scope>NUCLEOTIDE SEQUENCE</scope>
</reference>
<dbReference type="PROSITE" id="PS01361">
    <property type="entry name" value="ZF_DOF_1"/>
    <property type="match status" value="1"/>
</dbReference>
<feature type="compositionally biased region" description="Low complexity" evidence="8">
    <location>
        <begin position="110"/>
        <end position="126"/>
    </location>
</feature>
<evidence type="ECO:0000313" key="10">
    <source>
        <dbReference type="EMBL" id="CAK9882037.1"/>
    </source>
</evidence>
<keyword evidence="6" id="KW-0804">Transcription</keyword>
<keyword evidence="11" id="KW-1185">Reference proteome</keyword>
<evidence type="ECO:0000256" key="5">
    <source>
        <dbReference type="ARBA" id="ARBA00023125"/>
    </source>
</evidence>
<sequence>MKEERVGSPISSVDPAIKLFGRTIAVTGGSTDAENGEETSDAKKAWDAEEEAGDAKETGEEMVPQTEDNCTSHGTGTADGLGSSLGSNNRPAEAEEEKSMKSGKRDSDSTVTGATGTETVAVGAEVSEGRSMEHKKEEEEGGQEIGSQGKTLKKPDKPAPCPRCESLDTKFCYYNNYNINQPRHFCKSCQRYWTAGGTLRNVPVGAGRRKNKHVGLQARHGAVADGSVMSMVRPDSRETAQQLLPPPGSKISPSKHPQITGQCPTLPALNASSGGAGGEINLMGGFQVSSKSCSNPAVNGSQNGVSAIGEVPSEVEKKEVVDECASSLSEPVSTATQEASANNGGPMPLHPNLQPEVGGLYRPMSMGDAGVLAAGGTGAPFGFYNGAWPYGFNVGWSGAVPAVSPGVVGSGQLLPGNGMATWNPPPSGVWPGAGVLPWGSPVPGMPGSPWVVPPGWGGGWTVPLPWATAAAAAAAAAQAAASTAGSTASGSAPPSSKLPGSTTPALGKHPRERPEGRRVDGALWAPKTLRIDDPKEAARSSVWNALGMPSPPESVLSGSMFKAFQPKTETKLRMESQQQRVKQSTGQQT</sequence>
<dbReference type="InterPro" id="IPR045174">
    <property type="entry name" value="Dof"/>
</dbReference>
<evidence type="ECO:0000256" key="7">
    <source>
        <dbReference type="ARBA" id="ARBA00023242"/>
    </source>
</evidence>
<protein>
    <recommendedName>
        <fullName evidence="9">Dof-type domain-containing protein</fullName>
    </recommendedName>
</protein>
<organism evidence="10 11">
    <name type="scientific">Sphagnum jensenii</name>
    <dbReference type="NCBI Taxonomy" id="128206"/>
    <lineage>
        <taxon>Eukaryota</taxon>
        <taxon>Viridiplantae</taxon>
        <taxon>Streptophyta</taxon>
        <taxon>Embryophyta</taxon>
        <taxon>Bryophyta</taxon>
        <taxon>Sphagnophytina</taxon>
        <taxon>Sphagnopsida</taxon>
        <taxon>Sphagnales</taxon>
        <taxon>Sphagnaceae</taxon>
        <taxon>Sphagnum</taxon>
    </lineage>
</organism>
<proteinExistence type="predicted"/>
<dbReference type="Proteomes" id="UP001497522">
    <property type="component" value="Chromosome 8"/>
</dbReference>
<feature type="domain" description="Dof-type" evidence="9">
    <location>
        <begin position="159"/>
        <end position="213"/>
    </location>
</feature>
<evidence type="ECO:0000256" key="2">
    <source>
        <dbReference type="ARBA" id="ARBA00022771"/>
    </source>
</evidence>
<keyword evidence="1" id="KW-0479">Metal-binding</keyword>
<feature type="compositionally biased region" description="Low complexity" evidence="8">
    <location>
        <begin position="485"/>
        <end position="495"/>
    </location>
</feature>
<gene>
    <name evidence="10" type="ORF">CSSPJE1EN2_LOCUS23393</name>
</gene>
<dbReference type="EMBL" id="OZ023709">
    <property type="protein sequence ID" value="CAK9882037.1"/>
    <property type="molecule type" value="Genomic_DNA"/>
</dbReference>
<evidence type="ECO:0000256" key="8">
    <source>
        <dbReference type="SAM" id="MobiDB-lite"/>
    </source>
</evidence>
<dbReference type="Pfam" id="PF02701">
    <property type="entry name" value="Zn_ribbon_Dof"/>
    <property type="match status" value="1"/>
</dbReference>
<feature type="region of interest" description="Disordered" evidence="8">
    <location>
        <begin position="329"/>
        <end position="350"/>
    </location>
</feature>
<feature type="compositionally biased region" description="Basic and acidic residues" evidence="8">
    <location>
        <begin position="40"/>
        <end position="59"/>
    </location>
</feature>
<feature type="compositionally biased region" description="Polar residues" evidence="8">
    <location>
        <begin position="66"/>
        <end position="75"/>
    </location>
</feature>
<keyword evidence="4" id="KW-0805">Transcription regulation</keyword>
<dbReference type="PROSITE" id="PS50884">
    <property type="entry name" value="ZF_DOF_2"/>
    <property type="match status" value="1"/>
</dbReference>